<feature type="signal peptide" evidence="1">
    <location>
        <begin position="1"/>
        <end position="21"/>
    </location>
</feature>
<name>A0A4U0PIA5_9NEIS</name>
<sequence length="287" mass="30908">MKAICLLALALPLAACTPEKAEALVAAVKAFEAKSNEALDAYEALFQDYGEIRNESQDVLFQQAYAAVAQRGAGSPSFSDAVQMVGTLKSTRQNTTIENEFREIRTAYMLLGSAYDSLPQGSALGARHVSCGRSAVAKLTLQLVNFASDVDQDPLYPTALRETFAEFKKVAAKGDQSLAQRQFDRFYTGVAGYEARHAEALRLTLAAVEQGRKLDGLLARYDDVTLSGLLGAIQYGFTFAGTLKGVDPATASSRLQATKAELDASPYWQRVEAVPLASIAECATTER</sequence>
<keyword evidence="1" id="KW-0732">Signal</keyword>
<evidence type="ECO:0000313" key="2">
    <source>
        <dbReference type="EMBL" id="TJZ67450.1"/>
    </source>
</evidence>
<evidence type="ECO:0000313" key="3">
    <source>
        <dbReference type="Proteomes" id="UP000310016"/>
    </source>
</evidence>
<evidence type="ECO:0000256" key="1">
    <source>
        <dbReference type="SAM" id="SignalP"/>
    </source>
</evidence>
<protein>
    <recommendedName>
        <fullName evidence="4">DUF3829 domain-containing protein</fullName>
    </recommendedName>
</protein>
<dbReference type="AlphaFoldDB" id="A0A4U0PIA5"/>
<dbReference type="Proteomes" id="UP000310016">
    <property type="component" value="Unassembled WGS sequence"/>
</dbReference>
<dbReference type="OrthoDB" id="9255657at2"/>
<evidence type="ECO:0008006" key="4">
    <source>
        <dbReference type="Google" id="ProtNLM"/>
    </source>
</evidence>
<accession>A0A4U0PIA5</accession>
<keyword evidence="3" id="KW-1185">Reference proteome</keyword>
<organism evidence="2 3">
    <name type="scientific">Chitiniphilus eburneus</name>
    <dbReference type="NCBI Taxonomy" id="2571148"/>
    <lineage>
        <taxon>Bacteria</taxon>
        <taxon>Pseudomonadati</taxon>
        <taxon>Pseudomonadota</taxon>
        <taxon>Betaproteobacteria</taxon>
        <taxon>Neisseriales</taxon>
        <taxon>Chitinibacteraceae</taxon>
        <taxon>Chitiniphilus</taxon>
    </lineage>
</organism>
<dbReference type="RefSeq" id="WP_136774528.1">
    <property type="nucleotide sequence ID" value="NZ_CP156074.1"/>
</dbReference>
<dbReference type="EMBL" id="SUMF01000027">
    <property type="protein sequence ID" value="TJZ67450.1"/>
    <property type="molecule type" value="Genomic_DNA"/>
</dbReference>
<gene>
    <name evidence="2" type="ORF">FAZ21_16400</name>
</gene>
<feature type="chain" id="PRO_5020254932" description="DUF3829 domain-containing protein" evidence="1">
    <location>
        <begin position="22"/>
        <end position="287"/>
    </location>
</feature>
<proteinExistence type="predicted"/>
<reference evidence="2 3" key="1">
    <citation type="submission" date="2019-04" db="EMBL/GenBank/DDBJ databases">
        <title>Chitiniphilus eburnea sp. nov., a novel chitinolytic bacterium isolated from aquaculture sludge.</title>
        <authorList>
            <person name="Sheng M."/>
        </authorList>
    </citation>
    <scope>NUCLEOTIDE SEQUENCE [LARGE SCALE GENOMIC DNA]</scope>
    <source>
        <strain evidence="2 3">HX-2-15</strain>
    </source>
</reference>
<comment type="caution">
    <text evidence="2">The sequence shown here is derived from an EMBL/GenBank/DDBJ whole genome shotgun (WGS) entry which is preliminary data.</text>
</comment>